<feature type="region of interest" description="Disordered" evidence="23">
    <location>
        <begin position="621"/>
        <end position="652"/>
    </location>
</feature>
<comment type="catalytic activity">
    <reaction evidence="15">
        <text>a 5'-end (N(7)-methyl 5'-triphosphoguanosine)-ribonucleoside in snoRNA + S-adenosyl-L-methionine = a 5'-end (N(2),N(7)-dimethyl 5'-triphosphoguanosine)-ribonucleoside in snoRNA + S-adenosyl-L-homocysteine + H(+)</text>
        <dbReference type="Rhea" id="RHEA:78475"/>
        <dbReference type="Rhea" id="RHEA-COMP:19086"/>
        <dbReference type="Rhea" id="RHEA-COMP:19088"/>
        <dbReference type="ChEBI" id="CHEBI:15378"/>
        <dbReference type="ChEBI" id="CHEBI:57856"/>
        <dbReference type="ChEBI" id="CHEBI:59789"/>
        <dbReference type="ChEBI" id="CHEBI:156461"/>
        <dbReference type="ChEBI" id="CHEBI:172880"/>
    </reaction>
    <physiologicalReaction direction="left-to-right" evidence="15">
        <dbReference type="Rhea" id="RHEA:78476"/>
    </physiologicalReaction>
</comment>
<keyword evidence="5" id="KW-0963">Cytoplasm</keyword>
<comment type="catalytic activity">
    <reaction evidence="16">
        <text>a 5'-end (N(2),N(7)-dimethyl 5'-triphosphoguanosine)-ribonucleoside in snRNA + S-adenosyl-L-methionine = a 5'-end (N(2),N(2),N(7)-trimethyl 5'-triphosphoguanosine)-ribonucleoside in snRNA + S-adenosyl-L-homocysteine + H(+)</text>
        <dbReference type="Rhea" id="RHEA:78479"/>
        <dbReference type="Rhea" id="RHEA-COMP:19087"/>
        <dbReference type="Rhea" id="RHEA-COMP:19089"/>
        <dbReference type="ChEBI" id="CHEBI:15378"/>
        <dbReference type="ChEBI" id="CHEBI:57856"/>
        <dbReference type="ChEBI" id="CHEBI:59789"/>
        <dbReference type="ChEBI" id="CHEBI:167623"/>
        <dbReference type="ChEBI" id="CHEBI:172880"/>
    </reaction>
    <physiologicalReaction direction="left-to-right" evidence="16">
        <dbReference type="Rhea" id="RHEA:78480"/>
    </physiologicalReaction>
</comment>
<feature type="region of interest" description="Disordered" evidence="23">
    <location>
        <begin position="316"/>
        <end position="339"/>
    </location>
</feature>
<sequence>MISSKDEHCIAKMVLFFDEAKASAVTCLCTRALLRDVDLLKYESNKWRGKFVEEAQNSDVILPLHDEGDHHSISCLTESQLKASYLHEVEEPDKSTLQELEMMNKMGLPTCFFNPPCNLDSDDKNYVSCVARKDDVKAKKSRKKKRNTKEQLKEKIETSSIADSTTNESTDIQGDPEAGNKITCLIATHLDRTLSLDHNVEMESQSCGYNADDHRLVESDKEAIHSYENQESDQFPVNNQSDIYNRLQNERFCTLADIVELPNLDKLHVETETQDSINVVMSENGSDNAEKEKNTNLAPDSSQGIAKAFKKTMQEMKDTPVETSDPGDPHFSEGMNADDGQAEGWKEYWKIYGFSLVWESWKNLYPELADVYRHIKENQGFNICEGSIAYENILNGPTSETCVADLNCVVAGSDEEVVVTETSHKSTQGQATQTSENTTADLHFVENSNDTPSTFDAACINSRMAGEETVAVLADGSATVNQEFCESAGASQVSGDYRNKEGTCISRNHSGEGGNPELQDPTSTLTSNQMQTLWEQTYWEVYKYYSEEYNYWRKQGYVFDEHMLSGDSIGGSSCETSRDVVSRGSGEKQSKKKKQRRNKKARKATSNAGWFQLCRRVADASNSVSDGEEPPEEKKGRSLKRAHELDVEEQNSLSLEETYESMGFKVSRTTSHSPKVSSGKILFKSDLEENNKYLNMHQVSGAPRAKGVHLRFEDVEDSPGSDTEQWASNEEGSSSRHVDGDRNSVGKCEDSHALKNVKEFLVKARNNLGPGYDKDMVPKPESKVQQESAKCEIPQSSIDLRSVSGISDGLTARTSQMETDFGSAVIANLEQDADIAKYWAQRYRLFSRYDEGIKMDKEGWFSVTPERIAEHIAERCRCDLLIDAFCGVGGNAIQFAFTCERVIAIDIDPVKVALARHNASVYGVEDRIEFIIGDYMQMIPHLKADVVFLSPPWGGPNYADAKVFDLKTMITLDGVCVFEETRSITQNIAYFMPRNVDIEQLSSLAGPGGKVELEQNFVNKKLKTITAYYGELVEDSS</sequence>
<evidence type="ECO:0000256" key="8">
    <source>
        <dbReference type="ARBA" id="ARBA00022679"/>
    </source>
</evidence>
<feature type="compositionally biased region" description="Basic and acidic residues" evidence="23">
    <location>
        <begin position="632"/>
        <end position="645"/>
    </location>
</feature>
<comment type="catalytic activity">
    <reaction evidence="14">
        <text>a 5'-end (N(2),N(7)-dimethyl 5'-triphosphoguanosine)-ribonucleoside in snoRNA + S-adenosyl-L-methionine = a 5'-end (N(2),N(2),N(7)-trimethyl 5'-triphosphoguanosine)-ribonucleoside in snoRNA + S-adenosyl-L-homocysteine + H(+)</text>
        <dbReference type="Rhea" id="RHEA:78507"/>
        <dbReference type="Rhea" id="RHEA-COMP:19088"/>
        <dbReference type="Rhea" id="RHEA-COMP:19090"/>
        <dbReference type="ChEBI" id="CHEBI:15378"/>
        <dbReference type="ChEBI" id="CHEBI:57856"/>
        <dbReference type="ChEBI" id="CHEBI:59789"/>
        <dbReference type="ChEBI" id="CHEBI:167623"/>
        <dbReference type="ChEBI" id="CHEBI:172880"/>
    </reaction>
    <physiologicalReaction direction="left-to-right" evidence="14">
        <dbReference type="Rhea" id="RHEA:78508"/>
    </physiologicalReaction>
</comment>
<dbReference type="AlphaFoldDB" id="A0AAD9V273"/>
<reference evidence="24" key="2">
    <citation type="journal article" date="2023" name="Science">
        <title>Genomic signatures of disease resistance in endangered staghorn corals.</title>
        <authorList>
            <person name="Vollmer S.V."/>
            <person name="Selwyn J.D."/>
            <person name="Despard B.A."/>
            <person name="Roesel C.L."/>
        </authorList>
    </citation>
    <scope>NUCLEOTIDE SEQUENCE</scope>
    <source>
        <strain evidence="24">K2</strain>
    </source>
</reference>
<name>A0AAD9V273_ACRCE</name>
<evidence type="ECO:0000256" key="2">
    <source>
        <dbReference type="ARBA" id="ARBA00004496"/>
    </source>
</evidence>
<dbReference type="GO" id="GO:0071164">
    <property type="term" value="F:RNA cap trimethylguanosine synthase activity"/>
    <property type="evidence" value="ECO:0007669"/>
    <property type="project" value="TreeGrafter"/>
</dbReference>
<feature type="compositionally biased region" description="Basic and acidic residues" evidence="23">
    <location>
        <begin position="576"/>
        <end position="589"/>
    </location>
</feature>
<evidence type="ECO:0000256" key="16">
    <source>
        <dbReference type="ARBA" id="ARBA00048763"/>
    </source>
</evidence>
<evidence type="ECO:0000256" key="17">
    <source>
        <dbReference type="ARBA" id="ARBA00049075"/>
    </source>
</evidence>
<feature type="compositionally biased region" description="Polar residues" evidence="23">
    <location>
        <begin position="720"/>
        <end position="732"/>
    </location>
</feature>
<comment type="subcellular location">
    <subcellularLocation>
        <location evidence="2">Cytoplasm</location>
    </subcellularLocation>
    <subcellularLocation>
        <location evidence="1">Nucleus</location>
        <location evidence="1">Cajal body</location>
    </subcellularLocation>
    <subcellularLocation>
        <location evidence="3">Nucleus</location>
        <location evidence="3">Nucleolus</location>
    </subcellularLocation>
</comment>
<evidence type="ECO:0000256" key="1">
    <source>
        <dbReference type="ARBA" id="ARBA00004408"/>
    </source>
</evidence>
<proteinExistence type="inferred from homology"/>
<protein>
    <recommendedName>
        <fullName evidence="4">Trimethylguanosine synthase</fullName>
    </recommendedName>
    <alternativeName>
        <fullName evidence="18">Cap-specific guanine-N(2) methyltransferase</fullName>
    </alternativeName>
    <alternativeName>
        <fullName evidence="21">Nuclear receptor coactivator 6-interacting protein</fullName>
    </alternativeName>
    <alternativeName>
        <fullName evidence="22">PRIP-interacting protein with methyltransferase motif</fullName>
    </alternativeName>
</protein>
<dbReference type="Proteomes" id="UP001249851">
    <property type="component" value="Unassembled WGS sequence"/>
</dbReference>
<keyword evidence="8" id="KW-0808">Transferase</keyword>
<evidence type="ECO:0000256" key="5">
    <source>
        <dbReference type="ARBA" id="ARBA00022490"/>
    </source>
</evidence>
<accession>A0AAD9V273</accession>
<keyword evidence="25" id="KW-1185">Reference proteome</keyword>
<dbReference type="FunFam" id="3.40.50.150:FF:000066">
    <property type="entry name" value="Trimethylguanosine synthase 1"/>
    <property type="match status" value="1"/>
</dbReference>
<evidence type="ECO:0000256" key="18">
    <source>
        <dbReference type="ARBA" id="ARBA00049790"/>
    </source>
</evidence>
<dbReference type="PANTHER" id="PTHR14741:SF32">
    <property type="entry name" value="TRIMETHYLGUANOSINE SYNTHASE"/>
    <property type="match status" value="1"/>
</dbReference>
<dbReference type="GO" id="GO:0005730">
    <property type="term" value="C:nucleolus"/>
    <property type="evidence" value="ECO:0007669"/>
    <property type="project" value="UniProtKB-SubCell"/>
</dbReference>
<dbReference type="GO" id="GO:0005737">
    <property type="term" value="C:cytoplasm"/>
    <property type="evidence" value="ECO:0007669"/>
    <property type="project" value="UniProtKB-SubCell"/>
</dbReference>
<evidence type="ECO:0000256" key="11">
    <source>
        <dbReference type="ARBA" id="ARBA00023163"/>
    </source>
</evidence>
<comment type="caution">
    <text evidence="24">The sequence shown here is derived from an EMBL/GenBank/DDBJ whole genome shotgun (WGS) entry which is preliminary data.</text>
</comment>
<feature type="compositionally biased region" description="Basic and acidic residues" evidence="23">
    <location>
        <begin position="148"/>
        <end position="157"/>
    </location>
</feature>
<keyword evidence="7" id="KW-0489">Methyltransferase</keyword>
<evidence type="ECO:0000256" key="22">
    <source>
        <dbReference type="ARBA" id="ARBA00081504"/>
    </source>
</evidence>
<evidence type="ECO:0000256" key="3">
    <source>
        <dbReference type="ARBA" id="ARBA00004604"/>
    </source>
</evidence>
<keyword evidence="10" id="KW-0805">Transcription regulation</keyword>
<feature type="compositionally biased region" description="Basic residues" evidence="23">
    <location>
        <begin position="590"/>
        <end position="603"/>
    </location>
</feature>
<dbReference type="CDD" id="cd02440">
    <property type="entry name" value="AdoMet_MTases"/>
    <property type="match status" value="1"/>
</dbReference>
<dbReference type="EMBL" id="JARQWQ010000044">
    <property type="protein sequence ID" value="KAK2558451.1"/>
    <property type="molecule type" value="Genomic_DNA"/>
</dbReference>
<evidence type="ECO:0000313" key="24">
    <source>
        <dbReference type="EMBL" id="KAK2558451.1"/>
    </source>
</evidence>
<evidence type="ECO:0000256" key="14">
    <source>
        <dbReference type="ARBA" id="ARBA00047418"/>
    </source>
</evidence>
<keyword evidence="9" id="KW-0949">S-adenosyl-L-methionine</keyword>
<evidence type="ECO:0000256" key="21">
    <source>
        <dbReference type="ARBA" id="ARBA00079339"/>
    </source>
</evidence>
<feature type="region of interest" description="Disordered" evidence="23">
    <location>
        <begin position="138"/>
        <end position="175"/>
    </location>
</feature>
<dbReference type="GO" id="GO:0015030">
    <property type="term" value="C:Cajal body"/>
    <property type="evidence" value="ECO:0007669"/>
    <property type="project" value="UniProtKB-SubCell"/>
</dbReference>
<comment type="catalytic activity">
    <reaction evidence="17">
        <text>a 5'-end (N(7)-methyl 5'-triphosphoguanosine)-ribonucleoside in snRNA + S-adenosyl-L-methionine = a 5'-end (N(2),N(7)-dimethyl 5'-triphosphoguanosine)-ribonucleoside in snRNA + S-adenosyl-L-homocysteine + H(+)</text>
        <dbReference type="Rhea" id="RHEA:78471"/>
        <dbReference type="Rhea" id="RHEA-COMP:19085"/>
        <dbReference type="Rhea" id="RHEA-COMP:19087"/>
        <dbReference type="ChEBI" id="CHEBI:15378"/>
        <dbReference type="ChEBI" id="CHEBI:57856"/>
        <dbReference type="ChEBI" id="CHEBI:59789"/>
        <dbReference type="ChEBI" id="CHEBI:156461"/>
        <dbReference type="ChEBI" id="CHEBI:172880"/>
    </reaction>
    <physiologicalReaction direction="left-to-right" evidence="17">
        <dbReference type="Rhea" id="RHEA:78472"/>
    </physiologicalReaction>
</comment>
<evidence type="ECO:0000256" key="10">
    <source>
        <dbReference type="ARBA" id="ARBA00023015"/>
    </source>
</evidence>
<comment type="function">
    <text evidence="19">Catalyzes the 2 serial methylation steps for the conversion of the 7-monomethylguanosine (m(7)G) caps of snRNAs and snoRNAs to a 2,2,7-trimethylguanosine (m(2,2,7)G) cap structure. The enzyme is specific for guanine, and N7 methylation must precede N2 methylation. Hypermethylation of the m7G cap of U snRNAs leads to their concentration in nuclear foci, their colocalization with coilin and the formation of canonical Cajal bodies (CBs). Plays a role in transcriptional regulation.</text>
</comment>
<comment type="subunit">
    <text evidence="20">May form homooligomers. Interacts with CREBBP/CBP, EED/WAIT1, EP300/P300, NCOA6/PRIP, PPARBP/PBP and SMN.</text>
</comment>
<evidence type="ECO:0000256" key="19">
    <source>
        <dbReference type="ARBA" id="ARBA00057179"/>
    </source>
</evidence>
<evidence type="ECO:0000256" key="4">
    <source>
        <dbReference type="ARBA" id="ARBA00018517"/>
    </source>
</evidence>
<evidence type="ECO:0000313" key="25">
    <source>
        <dbReference type="Proteomes" id="UP001249851"/>
    </source>
</evidence>
<evidence type="ECO:0000256" key="15">
    <source>
        <dbReference type="ARBA" id="ARBA00048740"/>
    </source>
</evidence>
<organism evidence="24 25">
    <name type="scientific">Acropora cervicornis</name>
    <name type="common">Staghorn coral</name>
    <dbReference type="NCBI Taxonomy" id="6130"/>
    <lineage>
        <taxon>Eukaryota</taxon>
        <taxon>Metazoa</taxon>
        <taxon>Cnidaria</taxon>
        <taxon>Anthozoa</taxon>
        <taxon>Hexacorallia</taxon>
        <taxon>Scleractinia</taxon>
        <taxon>Astrocoeniina</taxon>
        <taxon>Acroporidae</taxon>
        <taxon>Acropora</taxon>
    </lineage>
</organism>
<gene>
    <name evidence="24" type="ORF">P5673_019162</name>
</gene>
<evidence type="ECO:0000256" key="9">
    <source>
        <dbReference type="ARBA" id="ARBA00022691"/>
    </source>
</evidence>
<keyword evidence="11" id="KW-0804">Transcription</keyword>
<dbReference type="InterPro" id="IPR029063">
    <property type="entry name" value="SAM-dependent_MTases_sf"/>
</dbReference>
<evidence type="ECO:0000256" key="23">
    <source>
        <dbReference type="SAM" id="MobiDB-lite"/>
    </source>
</evidence>
<feature type="region of interest" description="Disordered" evidence="23">
    <location>
        <begin position="714"/>
        <end position="749"/>
    </location>
</feature>
<feature type="compositionally biased region" description="Polar residues" evidence="23">
    <location>
        <begin position="158"/>
        <end position="172"/>
    </location>
</feature>
<keyword evidence="6" id="KW-0597">Phosphoprotein</keyword>
<reference evidence="24" key="1">
    <citation type="journal article" date="2023" name="G3 (Bethesda)">
        <title>Whole genome assembly and annotation of the endangered Caribbean coral Acropora cervicornis.</title>
        <authorList>
            <person name="Selwyn J.D."/>
            <person name="Vollmer S.V."/>
        </authorList>
    </citation>
    <scope>NUCLEOTIDE SEQUENCE</scope>
    <source>
        <strain evidence="24">K2</strain>
    </source>
</reference>
<dbReference type="InterPro" id="IPR019012">
    <property type="entry name" value="RNA_cap_Gua-N2-MeTrfase"/>
</dbReference>
<dbReference type="SUPFAM" id="SSF53335">
    <property type="entry name" value="S-adenosyl-L-methionine-dependent methyltransferases"/>
    <property type="match status" value="1"/>
</dbReference>
<comment type="similarity">
    <text evidence="13">Belongs to the methyltransferase superfamily. Trimethylguanosine synthase family.</text>
</comment>
<feature type="compositionally biased region" description="Basic and acidic residues" evidence="23">
    <location>
        <begin position="733"/>
        <end position="749"/>
    </location>
</feature>
<evidence type="ECO:0000256" key="13">
    <source>
        <dbReference type="ARBA" id="ARBA00025783"/>
    </source>
</evidence>
<feature type="region of interest" description="Disordered" evidence="23">
    <location>
        <begin position="501"/>
        <end position="526"/>
    </location>
</feature>
<dbReference type="PANTHER" id="PTHR14741">
    <property type="entry name" value="S-ADENOSYLMETHIONINE-DEPENDENT METHYLTRANSFERASE RELATED"/>
    <property type="match status" value="1"/>
</dbReference>
<dbReference type="Pfam" id="PF09445">
    <property type="entry name" value="Methyltransf_15"/>
    <property type="match status" value="1"/>
</dbReference>
<keyword evidence="12" id="KW-0539">Nucleus</keyword>
<evidence type="ECO:0000256" key="6">
    <source>
        <dbReference type="ARBA" id="ARBA00022553"/>
    </source>
</evidence>
<evidence type="ECO:0000256" key="7">
    <source>
        <dbReference type="ARBA" id="ARBA00022603"/>
    </source>
</evidence>
<evidence type="ECO:0000256" key="12">
    <source>
        <dbReference type="ARBA" id="ARBA00023242"/>
    </source>
</evidence>
<feature type="region of interest" description="Disordered" evidence="23">
    <location>
        <begin position="569"/>
        <end position="606"/>
    </location>
</feature>
<evidence type="ECO:0000256" key="20">
    <source>
        <dbReference type="ARBA" id="ARBA00064494"/>
    </source>
</evidence>
<dbReference type="Gene3D" id="3.40.50.150">
    <property type="entry name" value="Vaccinia Virus protein VP39"/>
    <property type="match status" value="1"/>
</dbReference>